<evidence type="ECO:0000259" key="3">
    <source>
        <dbReference type="PROSITE" id="PS50157"/>
    </source>
</evidence>
<dbReference type="AlphaFoldDB" id="B7FIQ7"/>
<feature type="domain" description="C2H2-type" evidence="3">
    <location>
        <begin position="209"/>
        <end position="236"/>
    </location>
</feature>
<feature type="compositionally biased region" description="Basic and acidic residues" evidence="2">
    <location>
        <begin position="91"/>
        <end position="100"/>
    </location>
</feature>
<evidence type="ECO:0000256" key="2">
    <source>
        <dbReference type="SAM" id="MobiDB-lite"/>
    </source>
</evidence>
<feature type="domain" description="C2H2-type" evidence="3">
    <location>
        <begin position="4"/>
        <end position="26"/>
    </location>
</feature>
<feature type="compositionally biased region" description="Polar residues" evidence="2">
    <location>
        <begin position="137"/>
        <end position="156"/>
    </location>
</feature>
<dbReference type="InterPro" id="IPR044303">
    <property type="entry name" value="ZAT1/4/9"/>
</dbReference>
<proteinExistence type="evidence at transcript level"/>
<sequence length="316" mass="35655">MERHKCKLCSRTFGNGRALGGHMKAHLAIAKSQQKQFTQPGSFSSSESEEDEEEEEEKALINYVLRENPKKSLKVADPEFSFVRETESVIVQDRESETESKNNPTRQQRSKRNRKQNNDNNNQNFLPQKKPKPSFMVPTTPSQFTEQEPVSSVSDTSPEEDVAMCLMMLSRDRWSRKMNNVNNVEQEEDEGSVEKISKVKLLKRVRGKHLCENCGKTFRSSRALGSHRSICCRDEAKNGNGNDDKIFECPFCFKVFGSGQALGGHKRSHLMIPSSSTSTANVNVNPTAARFKDSFIELNMPAPLEEEDDLSVVSDA</sequence>
<name>B7FIQ7_MEDTR</name>
<feature type="domain" description="C2H2-type" evidence="3">
    <location>
        <begin position="247"/>
        <end position="269"/>
    </location>
</feature>
<evidence type="ECO:0000256" key="1">
    <source>
        <dbReference type="PROSITE-ProRule" id="PRU00042"/>
    </source>
</evidence>
<keyword evidence="1" id="KW-0479">Metal-binding</keyword>
<protein>
    <recommendedName>
        <fullName evidence="3">C2H2-type domain-containing protein</fullName>
    </recommendedName>
</protein>
<keyword evidence="1" id="KW-0862">Zinc</keyword>
<feature type="compositionally biased region" description="Polar residues" evidence="2">
    <location>
        <begin position="31"/>
        <end position="43"/>
    </location>
</feature>
<feature type="region of interest" description="Disordered" evidence="2">
    <location>
        <begin position="31"/>
        <end position="59"/>
    </location>
</feature>
<dbReference type="SMART" id="SM00355">
    <property type="entry name" value="ZnF_C2H2"/>
    <property type="match status" value="3"/>
</dbReference>
<accession>B7FIQ7</accession>
<feature type="compositionally biased region" description="Acidic residues" evidence="2">
    <location>
        <begin position="47"/>
        <end position="57"/>
    </location>
</feature>
<dbReference type="GO" id="GO:0006355">
    <property type="term" value="P:regulation of DNA-templated transcription"/>
    <property type="evidence" value="ECO:0007669"/>
    <property type="project" value="InterPro"/>
</dbReference>
<dbReference type="PANTHER" id="PTHR46326:SF8">
    <property type="entry name" value="C2H2-LIKE ZINC FINGER PROTEIN"/>
    <property type="match status" value="1"/>
</dbReference>
<dbReference type="PROSITE" id="PS00028">
    <property type="entry name" value="ZINC_FINGER_C2H2_1"/>
    <property type="match status" value="2"/>
</dbReference>
<dbReference type="PROSITE" id="PS50157">
    <property type="entry name" value="ZINC_FINGER_C2H2_2"/>
    <property type="match status" value="3"/>
</dbReference>
<keyword evidence="1" id="KW-0863">Zinc-finger</keyword>
<evidence type="ECO:0000313" key="4">
    <source>
        <dbReference type="EMBL" id="ACJ84636.1"/>
    </source>
</evidence>
<dbReference type="ExpressionAtlas" id="B7FIQ7">
    <property type="expression patterns" value="differential"/>
</dbReference>
<reference evidence="4" key="1">
    <citation type="submission" date="2008-12" db="EMBL/GenBank/DDBJ databases">
        <title>Medicago truncatula full length cdna cloning project.</title>
        <authorList>
            <person name="Moskal W."/>
            <person name="Chan A."/>
            <person name="Cheung F."/>
            <person name="Xiao Y."/>
            <person name="Town C.D."/>
        </authorList>
    </citation>
    <scope>NUCLEOTIDE SEQUENCE</scope>
</reference>
<dbReference type="EMBL" id="BT051974">
    <property type="protein sequence ID" value="ACJ84636.1"/>
    <property type="molecule type" value="mRNA"/>
</dbReference>
<dbReference type="Gene3D" id="3.30.160.60">
    <property type="entry name" value="Classic Zinc Finger"/>
    <property type="match status" value="1"/>
</dbReference>
<dbReference type="InterPro" id="IPR036236">
    <property type="entry name" value="Znf_C2H2_sf"/>
</dbReference>
<organism evidence="4">
    <name type="scientific">Medicago truncatula</name>
    <name type="common">Barrel medic</name>
    <name type="synonym">Medicago tribuloides</name>
    <dbReference type="NCBI Taxonomy" id="3880"/>
    <lineage>
        <taxon>Eukaryota</taxon>
        <taxon>Viridiplantae</taxon>
        <taxon>Streptophyta</taxon>
        <taxon>Embryophyta</taxon>
        <taxon>Tracheophyta</taxon>
        <taxon>Spermatophyta</taxon>
        <taxon>Magnoliopsida</taxon>
        <taxon>eudicotyledons</taxon>
        <taxon>Gunneridae</taxon>
        <taxon>Pentapetalae</taxon>
        <taxon>rosids</taxon>
        <taxon>fabids</taxon>
        <taxon>Fabales</taxon>
        <taxon>Fabaceae</taxon>
        <taxon>Papilionoideae</taxon>
        <taxon>50 kb inversion clade</taxon>
        <taxon>NPAAA clade</taxon>
        <taxon>Hologalegina</taxon>
        <taxon>IRL clade</taxon>
        <taxon>Trifolieae</taxon>
        <taxon>Medicago</taxon>
    </lineage>
</organism>
<dbReference type="SUPFAM" id="SSF57667">
    <property type="entry name" value="beta-beta-alpha zinc fingers"/>
    <property type="match status" value="1"/>
</dbReference>
<dbReference type="Pfam" id="PF13912">
    <property type="entry name" value="zf-C2H2_6"/>
    <property type="match status" value="3"/>
</dbReference>
<dbReference type="PANTHER" id="PTHR46326">
    <property type="entry name" value="ZINC FINGER PROTEIN ZAT1-RELATED"/>
    <property type="match status" value="1"/>
</dbReference>
<feature type="region of interest" description="Disordered" evidence="2">
    <location>
        <begin position="91"/>
        <end position="158"/>
    </location>
</feature>
<dbReference type="InterPro" id="IPR013087">
    <property type="entry name" value="Znf_C2H2_type"/>
</dbReference>
<dbReference type="GO" id="GO:0008270">
    <property type="term" value="F:zinc ion binding"/>
    <property type="evidence" value="ECO:0007669"/>
    <property type="project" value="UniProtKB-KW"/>
</dbReference>